<dbReference type="Proteomes" id="UP000029734">
    <property type="component" value="Unassembled WGS sequence"/>
</dbReference>
<evidence type="ECO:0000313" key="2">
    <source>
        <dbReference type="Proteomes" id="UP000029734"/>
    </source>
</evidence>
<name>A0A098M4G8_9BACL</name>
<reference evidence="1 2" key="1">
    <citation type="submission" date="2014-08" db="EMBL/GenBank/DDBJ databases">
        <authorList>
            <person name="den Bakker H.C."/>
        </authorList>
    </citation>
    <scope>NUCLEOTIDE SEQUENCE [LARGE SCALE GENOMIC DNA]</scope>
    <source>
        <strain evidence="1 2">DSM 18334</strain>
    </source>
</reference>
<comment type="caution">
    <text evidence="1">The sequence shown here is derived from an EMBL/GenBank/DDBJ whole genome shotgun (WGS) entry which is preliminary data.</text>
</comment>
<proteinExistence type="predicted"/>
<sequence>MKRVYTCNTCSECSQILDKVYVLFKDLQVLLYDDRILNNKNKIYCLNHFLEKKSCAVCDTSITDEINLTPRHVKDKLYVLVCDECRDDLDWVLPYAEEENS</sequence>
<organism evidence="1 2">
    <name type="scientific">Paenibacillus wynnii</name>
    <dbReference type="NCBI Taxonomy" id="268407"/>
    <lineage>
        <taxon>Bacteria</taxon>
        <taxon>Bacillati</taxon>
        <taxon>Bacillota</taxon>
        <taxon>Bacilli</taxon>
        <taxon>Bacillales</taxon>
        <taxon>Paenibacillaceae</taxon>
        <taxon>Paenibacillus</taxon>
    </lineage>
</organism>
<gene>
    <name evidence="1" type="ORF">PWYN_17080</name>
</gene>
<keyword evidence="2" id="KW-1185">Reference proteome</keyword>
<reference evidence="1 2" key="2">
    <citation type="submission" date="2014-10" db="EMBL/GenBank/DDBJ databases">
        <title>Comparative genomics of the Paenibacillus odorifer group.</title>
        <authorList>
            <person name="Tsai Y.-C."/>
            <person name="Martin N."/>
            <person name="Korlach J."/>
            <person name="Wiedmann M."/>
        </authorList>
    </citation>
    <scope>NUCLEOTIDE SEQUENCE [LARGE SCALE GENOMIC DNA]</scope>
    <source>
        <strain evidence="1 2">DSM 18334</strain>
    </source>
</reference>
<dbReference type="EMBL" id="JQCR01000003">
    <property type="protein sequence ID" value="KGE16447.1"/>
    <property type="molecule type" value="Genomic_DNA"/>
</dbReference>
<accession>A0A098M4G8</accession>
<dbReference type="AlphaFoldDB" id="A0A098M4G8"/>
<protein>
    <submittedName>
        <fullName evidence="1">Uncharacterized protein</fullName>
    </submittedName>
</protein>
<evidence type="ECO:0000313" key="1">
    <source>
        <dbReference type="EMBL" id="KGE16447.1"/>
    </source>
</evidence>